<evidence type="ECO:0000256" key="2">
    <source>
        <dbReference type="ARBA" id="ARBA00023008"/>
    </source>
</evidence>
<evidence type="ECO:0000256" key="3">
    <source>
        <dbReference type="PIRSR" id="PIRSR603782-1"/>
    </source>
</evidence>
<feature type="binding site" evidence="3">
    <location>
        <position position="99"/>
    </location>
    <ligand>
        <name>Cu cation</name>
        <dbReference type="ChEBI" id="CHEBI:23378"/>
    </ligand>
</feature>
<evidence type="ECO:0000259" key="6">
    <source>
        <dbReference type="PROSITE" id="PS51352"/>
    </source>
</evidence>
<evidence type="ECO:0000256" key="5">
    <source>
        <dbReference type="SAM" id="Phobius"/>
    </source>
</evidence>
<evidence type="ECO:0000313" key="7">
    <source>
        <dbReference type="EMBL" id="TDS19208.1"/>
    </source>
</evidence>
<dbReference type="EMBL" id="SNZW01000011">
    <property type="protein sequence ID" value="TDS19208.1"/>
    <property type="molecule type" value="Genomic_DNA"/>
</dbReference>
<comment type="caution">
    <text evidence="7">The sequence shown here is derived from an EMBL/GenBank/DDBJ whole genome shotgun (WGS) entry which is preliminary data.</text>
</comment>
<keyword evidence="5" id="KW-0812">Transmembrane</keyword>
<dbReference type="RefSeq" id="WP_133671793.1">
    <property type="nucleotide sequence ID" value="NZ_SNZW01000011.1"/>
</dbReference>
<feature type="domain" description="Thioredoxin" evidence="6">
    <location>
        <begin position="57"/>
        <end position="226"/>
    </location>
</feature>
<organism evidence="7 8">
    <name type="scientific">Maribacter caenipelagi</name>
    <dbReference type="NCBI Taxonomy" id="1447781"/>
    <lineage>
        <taxon>Bacteria</taxon>
        <taxon>Pseudomonadati</taxon>
        <taxon>Bacteroidota</taxon>
        <taxon>Flavobacteriia</taxon>
        <taxon>Flavobacteriales</taxon>
        <taxon>Flavobacteriaceae</taxon>
        <taxon>Maribacter</taxon>
    </lineage>
</organism>
<dbReference type="Pfam" id="PF02630">
    <property type="entry name" value="SCO1-SenC"/>
    <property type="match status" value="1"/>
</dbReference>
<evidence type="ECO:0000313" key="8">
    <source>
        <dbReference type="Proteomes" id="UP000295274"/>
    </source>
</evidence>
<evidence type="ECO:0000256" key="1">
    <source>
        <dbReference type="ARBA" id="ARBA00010996"/>
    </source>
</evidence>
<dbReference type="Gene3D" id="3.40.30.10">
    <property type="entry name" value="Glutaredoxin"/>
    <property type="match status" value="1"/>
</dbReference>
<feature type="binding site" evidence="3">
    <location>
        <position position="95"/>
    </location>
    <ligand>
        <name>Cu cation</name>
        <dbReference type="ChEBI" id="CHEBI:23378"/>
    </ligand>
</feature>
<dbReference type="AlphaFoldDB" id="A0A4V3E304"/>
<feature type="transmembrane region" description="Helical" evidence="5">
    <location>
        <begin position="6"/>
        <end position="26"/>
    </location>
</feature>
<dbReference type="PANTHER" id="PTHR12151:SF25">
    <property type="entry name" value="LINALOOL DEHYDRATASE_ISOMERASE DOMAIN-CONTAINING PROTEIN"/>
    <property type="match status" value="1"/>
</dbReference>
<accession>A0A4V3E304</accession>
<name>A0A4V3E304_9FLAO</name>
<keyword evidence="5" id="KW-0472">Membrane</keyword>
<dbReference type="PANTHER" id="PTHR12151">
    <property type="entry name" value="ELECTRON TRANSPORT PROTIN SCO1/SENC FAMILY MEMBER"/>
    <property type="match status" value="1"/>
</dbReference>
<dbReference type="GO" id="GO:0046872">
    <property type="term" value="F:metal ion binding"/>
    <property type="evidence" value="ECO:0007669"/>
    <property type="project" value="UniProtKB-KW"/>
</dbReference>
<keyword evidence="2 3" id="KW-0186">Copper</keyword>
<reference evidence="7 8" key="1">
    <citation type="submission" date="2019-03" db="EMBL/GenBank/DDBJ databases">
        <title>Genomic Encyclopedia of Type Strains, Phase III (KMG-III): the genomes of soil and plant-associated and newly described type strains.</title>
        <authorList>
            <person name="Whitman W."/>
        </authorList>
    </citation>
    <scope>NUCLEOTIDE SEQUENCE [LARGE SCALE GENOMIC DNA]</scope>
    <source>
        <strain evidence="7 8">CECT 8455</strain>
    </source>
</reference>
<dbReference type="OrthoDB" id="9811998at2"/>
<dbReference type="PROSITE" id="PS51352">
    <property type="entry name" value="THIOREDOXIN_2"/>
    <property type="match status" value="1"/>
</dbReference>
<dbReference type="CDD" id="cd02968">
    <property type="entry name" value="SCO"/>
    <property type="match status" value="1"/>
</dbReference>
<keyword evidence="5" id="KW-1133">Transmembrane helix</keyword>
<comment type="similarity">
    <text evidence="1">Belongs to the SCO1/2 family.</text>
</comment>
<gene>
    <name evidence="7" type="ORF">DFQ03_0930</name>
</gene>
<dbReference type="SUPFAM" id="SSF52833">
    <property type="entry name" value="Thioredoxin-like"/>
    <property type="match status" value="1"/>
</dbReference>
<dbReference type="InterPro" id="IPR036249">
    <property type="entry name" value="Thioredoxin-like_sf"/>
</dbReference>
<dbReference type="InterPro" id="IPR003782">
    <property type="entry name" value="SCO1/SenC"/>
</dbReference>
<dbReference type="Proteomes" id="UP000295274">
    <property type="component" value="Unassembled WGS sequence"/>
</dbReference>
<protein>
    <submittedName>
        <fullName evidence="7">Protein SCO1/2</fullName>
    </submittedName>
</protein>
<keyword evidence="4" id="KW-1015">Disulfide bond</keyword>
<sequence>MNKKYTYVWVSLIVLIFGIIVVPKIVDRLSSGSVVENDRLNVSGKNSSDKLGYILLDGKRRKVPAFEFINQDSVVVSNKDYLGKVYVVDFFFTRCPSICPVMTTNLVNVQKHFTDAEDFAIASFSITPEFDTPQVLRAYEEKYGINDANWNLFTGDHDAVYELANAGFNIFAAEMPDVPGGFEHSGLFALVDKDGYLRSRIDDFGNPIVYYRGAILEEKGVNDHGETEEIGILKVDIQKLLEE</sequence>
<keyword evidence="8" id="KW-1185">Reference proteome</keyword>
<feature type="disulfide bond" description="Redox-active" evidence="4">
    <location>
        <begin position="95"/>
        <end position="99"/>
    </location>
</feature>
<evidence type="ECO:0000256" key="4">
    <source>
        <dbReference type="PIRSR" id="PIRSR603782-2"/>
    </source>
</evidence>
<proteinExistence type="inferred from homology"/>
<keyword evidence="3" id="KW-0479">Metal-binding</keyword>
<dbReference type="InterPro" id="IPR013766">
    <property type="entry name" value="Thioredoxin_domain"/>
</dbReference>
<feature type="binding site" evidence="3">
    <location>
        <position position="184"/>
    </location>
    <ligand>
        <name>Cu cation</name>
        <dbReference type="ChEBI" id="CHEBI:23378"/>
    </ligand>
</feature>